<organism evidence="1 2">
    <name type="scientific">Candidatus Doudnabacteria bacterium RIFCSPHIGHO2_01_FULL_46_24</name>
    <dbReference type="NCBI Taxonomy" id="1817825"/>
    <lineage>
        <taxon>Bacteria</taxon>
        <taxon>Candidatus Doudnaibacteriota</taxon>
    </lineage>
</organism>
<proteinExistence type="predicted"/>
<dbReference type="EMBL" id="MFEL01000004">
    <property type="protein sequence ID" value="OGE81810.1"/>
    <property type="molecule type" value="Genomic_DNA"/>
</dbReference>
<dbReference type="AlphaFoldDB" id="A0A1F5NWW1"/>
<evidence type="ECO:0000313" key="2">
    <source>
        <dbReference type="Proteomes" id="UP000178892"/>
    </source>
</evidence>
<comment type="caution">
    <text evidence="1">The sequence shown here is derived from an EMBL/GenBank/DDBJ whole genome shotgun (WGS) entry which is preliminary data.</text>
</comment>
<sequence>MNMGTVLERYESLIGHSAALLSSNRQAIHHLTPDEWLHLCDELSSESVLPNNLAGNLARRREMVQRRYPDAVGSSEALCA</sequence>
<evidence type="ECO:0000313" key="1">
    <source>
        <dbReference type="EMBL" id="OGE81810.1"/>
    </source>
</evidence>
<name>A0A1F5NWW1_9BACT</name>
<protein>
    <submittedName>
        <fullName evidence="1">Uncharacterized protein</fullName>
    </submittedName>
</protein>
<dbReference type="Proteomes" id="UP000178892">
    <property type="component" value="Unassembled WGS sequence"/>
</dbReference>
<reference evidence="1 2" key="1">
    <citation type="journal article" date="2016" name="Nat. Commun.">
        <title>Thousands of microbial genomes shed light on interconnected biogeochemical processes in an aquifer system.</title>
        <authorList>
            <person name="Anantharaman K."/>
            <person name="Brown C.T."/>
            <person name="Hug L.A."/>
            <person name="Sharon I."/>
            <person name="Castelle C.J."/>
            <person name="Probst A.J."/>
            <person name="Thomas B.C."/>
            <person name="Singh A."/>
            <person name="Wilkins M.J."/>
            <person name="Karaoz U."/>
            <person name="Brodie E.L."/>
            <person name="Williams K.H."/>
            <person name="Hubbard S.S."/>
            <person name="Banfield J.F."/>
        </authorList>
    </citation>
    <scope>NUCLEOTIDE SEQUENCE [LARGE SCALE GENOMIC DNA]</scope>
</reference>
<dbReference type="STRING" id="1817825.A2720_00280"/>
<accession>A0A1F5NWW1</accession>
<gene>
    <name evidence="1" type="ORF">A2720_00280</name>
</gene>